<organism evidence="2">
    <name type="scientific">Siphoviridae sp. ctDyb2</name>
    <dbReference type="NCBI Taxonomy" id="2826201"/>
    <lineage>
        <taxon>Viruses</taxon>
        <taxon>Duplodnaviria</taxon>
        <taxon>Heunggongvirae</taxon>
        <taxon>Uroviricota</taxon>
        <taxon>Caudoviricetes</taxon>
    </lineage>
</organism>
<proteinExistence type="predicted"/>
<dbReference type="EMBL" id="BK014875">
    <property type="protein sequence ID" value="DAD79956.1"/>
    <property type="molecule type" value="Genomic_DNA"/>
</dbReference>
<reference evidence="2" key="1">
    <citation type="journal article" date="2021" name="Proc. Natl. Acad. Sci. U.S.A.">
        <title>A Catalog of Tens of Thousands of Viruses from Human Metagenomes Reveals Hidden Associations with Chronic Diseases.</title>
        <authorList>
            <person name="Tisza M.J."/>
            <person name="Buck C.B."/>
        </authorList>
    </citation>
    <scope>NUCLEOTIDE SEQUENCE</scope>
    <source>
        <strain evidence="2">CtDyb2</strain>
    </source>
</reference>
<feature type="region of interest" description="Disordered" evidence="1">
    <location>
        <begin position="26"/>
        <end position="49"/>
    </location>
</feature>
<evidence type="ECO:0000256" key="1">
    <source>
        <dbReference type="SAM" id="MobiDB-lite"/>
    </source>
</evidence>
<evidence type="ECO:0000313" key="2">
    <source>
        <dbReference type="EMBL" id="DAD79956.1"/>
    </source>
</evidence>
<name>A0A8S5MCK4_9CAUD</name>
<protein>
    <submittedName>
        <fullName evidence="2">Uncharacterized protein</fullName>
    </submittedName>
</protein>
<accession>A0A8S5MCK4</accession>
<sequence length="49" mass="4806">MSSALSAPASAPSSVYAPACELAHAPRGVCPRPRKASVRSAPPPGCTGS</sequence>